<feature type="transmembrane region" description="Helical" evidence="1">
    <location>
        <begin position="131"/>
        <end position="160"/>
    </location>
</feature>
<accession>A0AAU7UG78</accession>
<dbReference type="AlphaFoldDB" id="A0AAU7UG78"/>
<evidence type="ECO:0000313" key="2">
    <source>
        <dbReference type="EMBL" id="XBV87452.1"/>
    </source>
</evidence>
<geneLocation type="plasmid" evidence="2">
    <name>pDson02</name>
</geneLocation>
<gene>
    <name evidence="2" type="ORF">ABOD76_20605</name>
</gene>
<proteinExistence type="predicted"/>
<evidence type="ECO:0008006" key="3">
    <source>
        <dbReference type="Google" id="ProtNLM"/>
    </source>
</evidence>
<protein>
    <recommendedName>
        <fullName evidence="3">Transmembrane protein</fullName>
    </recommendedName>
</protein>
<keyword evidence="1" id="KW-0812">Transmembrane</keyword>
<sequence length="180" mass="19748">MAAFPFCFGGHRLTSYVYLYAERVDQEHSLAVVTTDAVGWLFNHIIWPFDIVFSDPGWPYAGLPFWVLGLCAVAAMYAAAGALIYAVVGALRKPILAGFKLLGLPYLAAGLLACLITWHMSDCVKASPHSIAGFLILFLGGLWMMAAPALLLMVLGFLVYCMARYAEHRNGPNRDQSFQL</sequence>
<evidence type="ECO:0000256" key="1">
    <source>
        <dbReference type="SAM" id="Phobius"/>
    </source>
</evidence>
<dbReference type="EMBL" id="CP158300">
    <property type="protein sequence ID" value="XBV87452.1"/>
    <property type="molecule type" value="Genomic_DNA"/>
</dbReference>
<feature type="transmembrane region" description="Helical" evidence="1">
    <location>
        <begin position="63"/>
        <end position="87"/>
    </location>
</feature>
<name>A0AAU7UG78_9DEIO</name>
<dbReference type="RefSeq" id="WP_350245601.1">
    <property type="nucleotide sequence ID" value="NZ_CP158300.1"/>
</dbReference>
<dbReference type="KEGG" id="dsc:ABOD76_20605"/>
<feature type="transmembrane region" description="Helical" evidence="1">
    <location>
        <begin position="99"/>
        <end position="119"/>
    </location>
</feature>
<reference evidence="2" key="1">
    <citation type="submission" date="2024-06" db="EMBL/GenBank/DDBJ databases">
        <title>Draft Genome Sequence of Deinococcus sonorensis Type Strain KR-87, a Biofilm Producing Representative of the Genus Deinococcus.</title>
        <authorList>
            <person name="Boren L.S."/>
            <person name="Grosso R.A."/>
            <person name="Hugenberg-Cox A.N."/>
            <person name="Hill J.T.E."/>
            <person name="Albert C.M."/>
            <person name="Tuohy J.M."/>
        </authorList>
    </citation>
    <scope>NUCLEOTIDE SEQUENCE</scope>
    <source>
        <strain evidence="2">KR-87</strain>
        <plasmid evidence="2">pDson02</plasmid>
    </source>
</reference>
<keyword evidence="1" id="KW-1133">Transmembrane helix</keyword>
<keyword evidence="2" id="KW-0614">Plasmid</keyword>
<organism evidence="2">
    <name type="scientific">Deinococcus sonorensis KR-87</name>
    <dbReference type="NCBI Taxonomy" id="694439"/>
    <lineage>
        <taxon>Bacteria</taxon>
        <taxon>Thermotogati</taxon>
        <taxon>Deinococcota</taxon>
        <taxon>Deinococci</taxon>
        <taxon>Deinococcales</taxon>
        <taxon>Deinococcaceae</taxon>
        <taxon>Deinococcus</taxon>
    </lineage>
</organism>
<keyword evidence="1" id="KW-0472">Membrane</keyword>